<evidence type="ECO:0000313" key="2">
    <source>
        <dbReference type="EMBL" id="KAF2788128.1"/>
    </source>
</evidence>
<dbReference type="AlphaFoldDB" id="A0A6A6WW57"/>
<sequence>MKKEADQRTKPSLNDWNGMSNENANDSGPTLEPSTSDVIALLRRWNLKAFSVLALLADYGGGVSGSESLNIFCRNSTVTDSDLDIYLPAVWEVAQDAIHVLKTSGVRWKNFLSDRIQDVRQYGITVLPYWAIYETVDMLRMQNYSMSKFREYLRKSLLGWDPESPELVKDFVTHLYNACLDVHHDRVKIKDPDDTVSDPDDTLSDPDDTVWVYAAEGSRFSSIPSAISEKINHIFEALEFRHDSHQRFNGRFENESGGDAIRELGGPNSAELKASWEKKGYHHELLQKYMNGRVMKERRQYSRAQVSALVNESLNLEPPSTGKAKITYDSRFRILHGTLPDRRNLQLIFVPTHEGGILHTILKFYASHVMSFISGTMAAHLYYSTAKERLGIIWDFKEDPRQGRAKEAIQKYKGRGWDFYEADRKTVMARHTGDEHVKFISLEDCYTSALREQNANKTLTLPSWWKDYFSEREDSFRSYGWREDCGKINTVQKKKGTRASTRLLGWVHENLAGHEDVVSSKEWKLRNDKRSVLDLWFGGVRIALPIIPRAERYNGHL</sequence>
<proteinExistence type="predicted"/>
<evidence type="ECO:0000256" key="1">
    <source>
        <dbReference type="SAM" id="MobiDB-lite"/>
    </source>
</evidence>
<dbReference type="OrthoDB" id="3721553at2759"/>
<gene>
    <name evidence="2" type="ORF">K505DRAFT_366744</name>
</gene>
<keyword evidence="3" id="KW-1185">Reference proteome</keyword>
<feature type="compositionally biased region" description="Polar residues" evidence="1">
    <location>
        <begin position="10"/>
        <end position="32"/>
    </location>
</feature>
<dbReference type="Proteomes" id="UP000799757">
    <property type="component" value="Unassembled WGS sequence"/>
</dbReference>
<feature type="region of interest" description="Disordered" evidence="1">
    <location>
        <begin position="1"/>
        <end position="32"/>
    </location>
</feature>
<accession>A0A6A6WW57</accession>
<dbReference type="EMBL" id="MU002244">
    <property type="protein sequence ID" value="KAF2788128.1"/>
    <property type="molecule type" value="Genomic_DNA"/>
</dbReference>
<organism evidence="2 3">
    <name type="scientific">Melanomma pulvis-pyrius CBS 109.77</name>
    <dbReference type="NCBI Taxonomy" id="1314802"/>
    <lineage>
        <taxon>Eukaryota</taxon>
        <taxon>Fungi</taxon>
        <taxon>Dikarya</taxon>
        <taxon>Ascomycota</taxon>
        <taxon>Pezizomycotina</taxon>
        <taxon>Dothideomycetes</taxon>
        <taxon>Pleosporomycetidae</taxon>
        <taxon>Pleosporales</taxon>
        <taxon>Melanommataceae</taxon>
        <taxon>Melanomma</taxon>
    </lineage>
</organism>
<protein>
    <submittedName>
        <fullName evidence="2">Uncharacterized protein</fullName>
    </submittedName>
</protein>
<reference evidence="2" key="1">
    <citation type="journal article" date="2020" name="Stud. Mycol.">
        <title>101 Dothideomycetes genomes: a test case for predicting lifestyles and emergence of pathogens.</title>
        <authorList>
            <person name="Haridas S."/>
            <person name="Albert R."/>
            <person name="Binder M."/>
            <person name="Bloem J."/>
            <person name="Labutti K."/>
            <person name="Salamov A."/>
            <person name="Andreopoulos B."/>
            <person name="Baker S."/>
            <person name="Barry K."/>
            <person name="Bills G."/>
            <person name="Bluhm B."/>
            <person name="Cannon C."/>
            <person name="Castanera R."/>
            <person name="Culley D."/>
            <person name="Daum C."/>
            <person name="Ezra D."/>
            <person name="Gonzalez J."/>
            <person name="Henrissat B."/>
            <person name="Kuo A."/>
            <person name="Liang C."/>
            <person name="Lipzen A."/>
            <person name="Lutzoni F."/>
            <person name="Magnuson J."/>
            <person name="Mondo S."/>
            <person name="Nolan M."/>
            <person name="Ohm R."/>
            <person name="Pangilinan J."/>
            <person name="Park H.-J."/>
            <person name="Ramirez L."/>
            <person name="Alfaro M."/>
            <person name="Sun H."/>
            <person name="Tritt A."/>
            <person name="Yoshinaga Y."/>
            <person name="Zwiers L.-H."/>
            <person name="Turgeon B."/>
            <person name="Goodwin S."/>
            <person name="Spatafora J."/>
            <person name="Crous P."/>
            <person name="Grigoriev I."/>
        </authorList>
    </citation>
    <scope>NUCLEOTIDE SEQUENCE</scope>
    <source>
        <strain evidence="2">CBS 109.77</strain>
    </source>
</reference>
<evidence type="ECO:0000313" key="3">
    <source>
        <dbReference type="Proteomes" id="UP000799757"/>
    </source>
</evidence>
<name>A0A6A6WW57_9PLEO</name>